<evidence type="ECO:0000256" key="3">
    <source>
        <dbReference type="ARBA" id="ARBA00022741"/>
    </source>
</evidence>
<dbReference type="InterPro" id="IPR003593">
    <property type="entry name" value="AAA+_ATPase"/>
</dbReference>
<dbReference type="Pfam" id="PF25601">
    <property type="entry name" value="AAA_lid_14"/>
    <property type="match status" value="1"/>
</dbReference>
<dbReference type="InterPro" id="IPR009057">
    <property type="entry name" value="Homeodomain-like_sf"/>
</dbReference>
<dbReference type="Pfam" id="PF00158">
    <property type="entry name" value="Sigma54_activat"/>
    <property type="match status" value="1"/>
</dbReference>
<evidence type="ECO:0000256" key="7">
    <source>
        <dbReference type="ARBA" id="ARBA00024867"/>
    </source>
</evidence>
<dbReference type="FunFam" id="3.40.50.300:FF:000006">
    <property type="entry name" value="DNA-binding transcriptional regulator NtrC"/>
    <property type="match status" value="1"/>
</dbReference>
<protein>
    <recommendedName>
        <fullName evidence="1">Stage 0 sporulation protein A homolog</fullName>
    </recommendedName>
</protein>
<dbReference type="GO" id="GO:0000160">
    <property type="term" value="P:phosphorelay signal transduction system"/>
    <property type="evidence" value="ECO:0007669"/>
    <property type="project" value="InterPro"/>
</dbReference>
<evidence type="ECO:0000313" key="12">
    <source>
        <dbReference type="Proteomes" id="UP000579281"/>
    </source>
</evidence>
<dbReference type="Pfam" id="PF02954">
    <property type="entry name" value="HTH_8"/>
    <property type="match status" value="1"/>
</dbReference>
<accession>A0A841KP81</accession>
<feature type="domain" description="Sigma-54 factor interaction" evidence="9">
    <location>
        <begin position="141"/>
        <end position="370"/>
    </location>
</feature>
<evidence type="ECO:0000256" key="2">
    <source>
        <dbReference type="ARBA" id="ARBA00022553"/>
    </source>
</evidence>
<dbReference type="Pfam" id="PF00072">
    <property type="entry name" value="Response_reg"/>
    <property type="match status" value="1"/>
</dbReference>
<name>A0A841KP81_9FIRM</name>
<dbReference type="Gene3D" id="3.40.50.300">
    <property type="entry name" value="P-loop containing nucleotide triphosphate hydrolases"/>
    <property type="match status" value="1"/>
</dbReference>
<dbReference type="InterPro" id="IPR002078">
    <property type="entry name" value="Sigma_54_int"/>
</dbReference>
<evidence type="ECO:0000256" key="1">
    <source>
        <dbReference type="ARBA" id="ARBA00018672"/>
    </source>
</evidence>
<dbReference type="InterPro" id="IPR011006">
    <property type="entry name" value="CheY-like_superfamily"/>
</dbReference>
<keyword evidence="11" id="KW-0238">DNA-binding</keyword>
<dbReference type="FunFam" id="3.40.50.2300:FF:000018">
    <property type="entry name" value="DNA-binding transcriptional regulator NtrC"/>
    <property type="match status" value="1"/>
</dbReference>
<organism evidence="11 12">
    <name type="scientific">Anaerosolibacter carboniphilus</name>
    <dbReference type="NCBI Taxonomy" id="1417629"/>
    <lineage>
        <taxon>Bacteria</taxon>
        <taxon>Bacillati</taxon>
        <taxon>Bacillota</taxon>
        <taxon>Clostridia</taxon>
        <taxon>Peptostreptococcales</taxon>
        <taxon>Thermotaleaceae</taxon>
        <taxon>Anaerosolibacter</taxon>
    </lineage>
</organism>
<dbReference type="PROSITE" id="PS50110">
    <property type="entry name" value="RESPONSE_REGULATORY"/>
    <property type="match status" value="1"/>
</dbReference>
<dbReference type="PANTHER" id="PTHR32071:SF113">
    <property type="entry name" value="ALGINATE BIOSYNTHESIS TRANSCRIPTIONAL REGULATORY PROTEIN ALGB"/>
    <property type="match status" value="1"/>
</dbReference>
<evidence type="ECO:0000259" key="10">
    <source>
        <dbReference type="PROSITE" id="PS50110"/>
    </source>
</evidence>
<keyword evidence="12" id="KW-1185">Reference proteome</keyword>
<comment type="function">
    <text evidence="7">May play the central regulatory role in sporulation. It may be an element of the effector pathway responsible for the activation of sporulation genes in response to nutritional stress. Spo0A may act in concert with spo0H (a sigma factor) to control the expression of some genes that are critical to the sporulation process.</text>
</comment>
<dbReference type="AlphaFoldDB" id="A0A841KP81"/>
<keyword evidence="3" id="KW-0547">Nucleotide-binding</keyword>
<gene>
    <name evidence="11" type="ORF">HNQ80_001312</name>
</gene>
<comment type="caution">
    <text evidence="11">The sequence shown here is derived from an EMBL/GenBank/DDBJ whole genome shotgun (WGS) entry which is preliminary data.</text>
</comment>
<dbReference type="SUPFAM" id="SSF46689">
    <property type="entry name" value="Homeodomain-like"/>
    <property type="match status" value="1"/>
</dbReference>
<evidence type="ECO:0000256" key="8">
    <source>
        <dbReference type="PROSITE-ProRule" id="PRU00169"/>
    </source>
</evidence>
<dbReference type="PROSITE" id="PS50045">
    <property type="entry name" value="SIGMA54_INTERACT_4"/>
    <property type="match status" value="1"/>
</dbReference>
<dbReference type="Gene3D" id="1.10.8.60">
    <property type="match status" value="1"/>
</dbReference>
<dbReference type="EMBL" id="JACHEN010000006">
    <property type="protein sequence ID" value="MBB6215223.1"/>
    <property type="molecule type" value="Genomic_DNA"/>
</dbReference>
<dbReference type="InterPro" id="IPR025662">
    <property type="entry name" value="Sigma_54_int_dom_ATP-bd_1"/>
</dbReference>
<dbReference type="GO" id="GO:0006355">
    <property type="term" value="P:regulation of DNA-templated transcription"/>
    <property type="evidence" value="ECO:0007669"/>
    <property type="project" value="InterPro"/>
</dbReference>
<dbReference type="Gene3D" id="1.10.10.60">
    <property type="entry name" value="Homeodomain-like"/>
    <property type="match status" value="1"/>
</dbReference>
<dbReference type="PROSITE" id="PS00675">
    <property type="entry name" value="SIGMA54_INTERACT_1"/>
    <property type="match status" value="1"/>
</dbReference>
<dbReference type="InterPro" id="IPR001789">
    <property type="entry name" value="Sig_transdc_resp-reg_receiver"/>
</dbReference>
<evidence type="ECO:0000256" key="6">
    <source>
        <dbReference type="ARBA" id="ARBA00023163"/>
    </source>
</evidence>
<dbReference type="SUPFAM" id="SSF52540">
    <property type="entry name" value="P-loop containing nucleoside triphosphate hydrolases"/>
    <property type="match status" value="1"/>
</dbReference>
<dbReference type="Gene3D" id="3.40.50.2300">
    <property type="match status" value="1"/>
</dbReference>
<dbReference type="SMART" id="SM00448">
    <property type="entry name" value="REC"/>
    <property type="match status" value="1"/>
</dbReference>
<dbReference type="InterPro" id="IPR027417">
    <property type="entry name" value="P-loop_NTPase"/>
</dbReference>
<dbReference type="GO" id="GO:0043565">
    <property type="term" value="F:sequence-specific DNA binding"/>
    <property type="evidence" value="ECO:0007669"/>
    <property type="project" value="InterPro"/>
</dbReference>
<sequence>MKKILIADDEKNMIWAMKKALKDEGYKIIAAGDGVEALALVQEEEPDIVLLDLRMPKKDGMEALAEIKKINPKIPVIMLTAHGTMESAIEAMKLGAIDYVSKPFDLEELKIVIQKALNIGSMQDQIAFLTEELNKSTGKVIIGESEKIKNVLHVVSRVANSNATVLITGESGTGKELIANAIHFNSHRKEKPYIKVNCGALPEGLLESELFGHEKGAFTGAISRKPGRFELADGGTLFLDEVGELTPSIQVKLLRVLQEKEFERVGGTATLKVDVRIVAATNRNLSEMVAKGTFREDLYYRLNVIPIELPSLRERKEDIERLVEYFTEKYCVDAGRDRLIFEKDAMEALIDYQWKGNIRELENVIERIVILNHGETVGKEALPKEIFFYSNESVPFILPEEGIDLDAVEKSMIEQALKRTENNQTQAAKLLGITRHTLMYRMEKHNLK</sequence>
<proteinExistence type="predicted"/>
<feature type="modified residue" description="4-aspartylphosphate" evidence="8">
    <location>
        <position position="52"/>
    </location>
</feature>
<feature type="domain" description="Response regulatory" evidence="10">
    <location>
        <begin position="3"/>
        <end position="117"/>
    </location>
</feature>
<keyword evidence="2 8" id="KW-0597">Phosphoprotein</keyword>
<dbReference type="SUPFAM" id="SSF52172">
    <property type="entry name" value="CheY-like"/>
    <property type="match status" value="1"/>
</dbReference>
<evidence type="ECO:0000259" key="9">
    <source>
        <dbReference type="PROSITE" id="PS50045"/>
    </source>
</evidence>
<dbReference type="Proteomes" id="UP000579281">
    <property type="component" value="Unassembled WGS sequence"/>
</dbReference>
<dbReference type="InterPro" id="IPR058031">
    <property type="entry name" value="AAA_lid_NorR"/>
</dbReference>
<dbReference type="CDD" id="cd00009">
    <property type="entry name" value="AAA"/>
    <property type="match status" value="1"/>
</dbReference>
<keyword evidence="5" id="KW-0805">Transcription regulation</keyword>
<dbReference type="InterPro" id="IPR025943">
    <property type="entry name" value="Sigma_54_int_dom_ATP-bd_2"/>
</dbReference>
<dbReference type="RefSeq" id="WP_184309326.1">
    <property type="nucleotide sequence ID" value="NZ_JACHEN010000006.1"/>
</dbReference>
<dbReference type="GO" id="GO:0005524">
    <property type="term" value="F:ATP binding"/>
    <property type="evidence" value="ECO:0007669"/>
    <property type="project" value="UniProtKB-KW"/>
</dbReference>
<dbReference type="PANTHER" id="PTHR32071">
    <property type="entry name" value="TRANSCRIPTIONAL REGULATORY PROTEIN"/>
    <property type="match status" value="1"/>
</dbReference>
<keyword evidence="4" id="KW-0067">ATP-binding</keyword>
<dbReference type="InterPro" id="IPR002197">
    <property type="entry name" value="HTH_Fis"/>
</dbReference>
<evidence type="ECO:0000313" key="11">
    <source>
        <dbReference type="EMBL" id="MBB6215223.1"/>
    </source>
</evidence>
<reference evidence="11 12" key="1">
    <citation type="submission" date="2020-08" db="EMBL/GenBank/DDBJ databases">
        <title>Genomic Encyclopedia of Type Strains, Phase IV (KMG-IV): sequencing the most valuable type-strain genomes for metagenomic binning, comparative biology and taxonomic classification.</title>
        <authorList>
            <person name="Goeker M."/>
        </authorList>
    </citation>
    <scope>NUCLEOTIDE SEQUENCE [LARGE SCALE GENOMIC DNA]</scope>
    <source>
        <strain evidence="11 12">DSM 103526</strain>
    </source>
</reference>
<dbReference type="PRINTS" id="PR01590">
    <property type="entry name" value="HTHFIS"/>
</dbReference>
<evidence type="ECO:0000256" key="5">
    <source>
        <dbReference type="ARBA" id="ARBA00023015"/>
    </source>
</evidence>
<keyword evidence="6" id="KW-0804">Transcription</keyword>
<dbReference type="PROSITE" id="PS00676">
    <property type="entry name" value="SIGMA54_INTERACT_2"/>
    <property type="match status" value="1"/>
</dbReference>
<dbReference type="SMART" id="SM00382">
    <property type="entry name" value="AAA"/>
    <property type="match status" value="1"/>
</dbReference>
<evidence type="ECO:0000256" key="4">
    <source>
        <dbReference type="ARBA" id="ARBA00022840"/>
    </source>
</evidence>